<evidence type="ECO:0000313" key="1">
    <source>
        <dbReference type="EMBL" id="PKU72405.1"/>
    </source>
</evidence>
<dbReference type="AlphaFoldDB" id="A0A2I0W9R9"/>
<protein>
    <submittedName>
        <fullName evidence="1">Uncharacterized protein</fullName>
    </submittedName>
</protein>
<reference evidence="1 2" key="1">
    <citation type="journal article" date="2016" name="Sci. Rep.">
        <title>The Dendrobium catenatum Lindl. genome sequence provides insights into polysaccharide synthase, floral development and adaptive evolution.</title>
        <authorList>
            <person name="Zhang G.Q."/>
            <person name="Xu Q."/>
            <person name="Bian C."/>
            <person name="Tsai W.C."/>
            <person name="Yeh C.M."/>
            <person name="Liu K.W."/>
            <person name="Yoshida K."/>
            <person name="Zhang L.S."/>
            <person name="Chang S.B."/>
            <person name="Chen F."/>
            <person name="Shi Y."/>
            <person name="Su Y.Y."/>
            <person name="Zhang Y.Q."/>
            <person name="Chen L.J."/>
            <person name="Yin Y."/>
            <person name="Lin M."/>
            <person name="Huang H."/>
            <person name="Deng H."/>
            <person name="Wang Z.W."/>
            <person name="Zhu S.L."/>
            <person name="Zhao X."/>
            <person name="Deng C."/>
            <person name="Niu S.C."/>
            <person name="Huang J."/>
            <person name="Wang M."/>
            <person name="Liu G.H."/>
            <person name="Yang H.J."/>
            <person name="Xiao X.J."/>
            <person name="Hsiao Y.Y."/>
            <person name="Wu W.L."/>
            <person name="Chen Y.Y."/>
            <person name="Mitsuda N."/>
            <person name="Ohme-Takagi M."/>
            <person name="Luo Y.B."/>
            <person name="Van de Peer Y."/>
            <person name="Liu Z.J."/>
        </authorList>
    </citation>
    <scope>NUCLEOTIDE SEQUENCE [LARGE SCALE GENOMIC DNA]</scope>
    <source>
        <tissue evidence="1">The whole plant</tissue>
    </source>
</reference>
<proteinExistence type="predicted"/>
<name>A0A2I0W9R9_9ASPA</name>
<keyword evidence="2" id="KW-1185">Reference proteome</keyword>
<sequence length="78" mass="8911">MENLKSKAYSIHLTTNGSNSVRVLFLVGKVFCFNQELPYVLFCISSPSLHLGTPCSHHSLNRHISFQLQIQRLYYGLL</sequence>
<dbReference type="EMBL" id="KZ502837">
    <property type="protein sequence ID" value="PKU72405.1"/>
    <property type="molecule type" value="Genomic_DNA"/>
</dbReference>
<accession>A0A2I0W9R9</accession>
<organism evidence="1 2">
    <name type="scientific">Dendrobium catenatum</name>
    <dbReference type="NCBI Taxonomy" id="906689"/>
    <lineage>
        <taxon>Eukaryota</taxon>
        <taxon>Viridiplantae</taxon>
        <taxon>Streptophyta</taxon>
        <taxon>Embryophyta</taxon>
        <taxon>Tracheophyta</taxon>
        <taxon>Spermatophyta</taxon>
        <taxon>Magnoliopsida</taxon>
        <taxon>Liliopsida</taxon>
        <taxon>Asparagales</taxon>
        <taxon>Orchidaceae</taxon>
        <taxon>Epidendroideae</taxon>
        <taxon>Malaxideae</taxon>
        <taxon>Dendrobiinae</taxon>
        <taxon>Dendrobium</taxon>
    </lineage>
</organism>
<reference evidence="1 2" key="2">
    <citation type="journal article" date="2017" name="Nature">
        <title>The Apostasia genome and the evolution of orchids.</title>
        <authorList>
            <person name="Zhang G.Q."/>
            <person name="Liu K.W."/>
            <person name="Li Z."/>
            <person name="Lohaus R."/>
            <person name="Hsiao Y.Y."/>
            <person name="Niu S.C."/>
            <person name="Wang J.Y."/>
            <person name="Lin Y.C."/>
            <person name="Xu Q."/>
            <person name="Chen L.J."/>
            <person name="Yoshida K."/>
            <person name="Fujiwara S."/>
            <person name="Wang Z.W."/>
            <person name="Zhang Y.Q."/>
            <person name="Mitsuda N."/>
            <person name="Wang M."/>
            <person name="Liu G.H."/>
            <person name="Pecoraro L."/>
            <person name="Huang H.X."/>
            <person name="Xiao X.J."/>
            <person name="Lin M."/>
            <person name="Wu X.Y."/>
            <person name="Wu W.L."/>
            <person name="Chen Y.Y."/>
            <person name="Chang S.B."/>
            <person name="Sakamoto S."/>
            <person name="Ohme-Takagi M."/>
            <person name="Yagi M."/>
            <person name="Zeng S.J."/>
            <person name="Shen C.Y."/>
            <person name="Yeh C.M."/>
            <person name="Luo Y.B."/>
            <person name="Tsai W.C."/>
            <person name="Van de Peer Y."/>
            <person name="Liu Z.J."/>
        </authorList>
    </citation>
    <scope>NUCLEOTIDE SEQUENCE [LARGE SCALE GENOMIC DNA]</scope>
    <source>
        <tissue evidence="1">The whole plant</tissue>
    </source>
</reference>
<gene>
    <name evidence="1" type="ORF">MA16_Dca017894</name>
</gene>
<dbReference type="Proteomes" id="UP000233837">
    <property type="component" value="Unassembled WGS sequence"/>
</dbReference>
<evidence type="ECO:0000313" key="2">
    <source>
        <dbReference type="Proteomes" id="UP000233837"/>
    </source>
</evidence>